<dbReference type="GO" id="GO:0001666">
    <property type="term" value="P:response to hypoxia"/>
    <property type="evidence" value="ECO:0007669"/>
    <property type="project" value="TreeGrafter"/>
</dbReference>
<evidence type="ECO:0000256" key="4">
    <source>
        <dbReference type="PROSITE-ProRule" id="PRU00125"/>
    </source>
</evidence>
<dbReference type="GO" id="GO:0035331">
    <property type="term" value="P:negative regulation of hippo signaling"/>
    <property type="evidence" value="ECO:0007669"/>
    <property type="project" value="TreeGrafter"/>
</dbReference>
<keyword evidence="1 4" id="KW-0479">Metal-binding</keyword>
<keyword evidence="3 4" id="KW-0440">LIM domain</keyword>
<keyword evidence="6" id="KW-1185">Reference proteome</keyword>
<sequence length="322" mass="36053">MPKLAKFHAKMPKQVKVESPNKNGRLTGRINWHKSVNASTRRELDNIVAEPYLLPKHQISNGFLPPKPPRKEDYTVDFTQMLASDIKLLEQLEAEHLERATKVVPKSTASNSPIHQIIETQNPSQKMTKNVEFQVNDVTATQKTIRKPPNPVSFYPDETLSFESNTKVTEEKQQKMPVCASCGGVIRDVILQALGHCFHPTCFRCTACRVCLDGVPFAVNSANDVFCMKDYEKATIFPICAACGGTISASNDLGQIVRIVAQGKEYHIDCYNCEGCGLQLSNEAHSKCYPLKTHSSNHLLCKTCHLQWRRLSESLQTPITDL</sequence>
<evidence type="ECO:0000313" key="6">
    <source>
        <dbReference type="Proteomes" id="UP000887574"/>
    </source>
</evidence>
<keyword evidence="2 4" id="KW-0862">Zinc</keyword>
<proteinExistence type="predicted"/>
<dbReference type="PROSITE" id="PS50023">
    <property type="entry name" value="LIM_DOMAIN_2"/>
    <property type="match status" value="2"/>
</dbReference>
<dbReference type="GO" id="GO:0046872">
    <property type="term" value="F:metal ion binding"/>
    <property type="evidence" value="ECO:0007669"/>
    <property type="project" value="UniProtKB-KW"/>
</dbReference>
<protein>
    <submittedName>
        <fullName evidence="7">LIM zinc-binding domain-containing protein</fullName>
    </submittedName>
</protein>
<organism evidence="6 7">
    <name type="scientific">Ditylenchus dipsaci</name>
    <dbReference type="NCBI Taxonomy" id="166011"/>
    <lineage>
        <taxon>Eukaryota</taxon>
        <taxon>Metazoa</taxon>
        <taxon>Ecdysozoa</taxon>
        <taxon>Nematoda</taxon>
        <taxon>Chromadorea</taxon>
        <taxon>Rhabditida</taxon>
        <taxon>Tylenchina</taxon>
        <taxon>Tylenchomorpha</taxon>
        <taxon>Sphaerularioidea</taxon>
        <taxon>Anguinidae</taxon>
        <taxon>Anguininae</taxon>
        <taxon>Ditylenchus</taxon>
    </lineage>
</organism>
<evidence type="ECO:0000256" key="1">
    <source>
        <dbReference type="ARBA" id="ARBA00022723"/>
    </source>
</evidence>
<dbReference type="InterPro" id="IPR047172">
    <property type="entry name" value="Ajuba-like"/>
</dbReference>
<dbReference type="GO" id="GO:0005634">
    <property type="term" value="C:nucleus"/>
    <property type="evidence" value="ECO:0007669"/>
    <property type="project" value="TreeGrafter"/>
</dbReference>
<evidence type="ECO:0000259" key="5">
    <source>
        <dbReference type="PROSITE" id="PS50023"/>
    </source>
</evidence>
<dbReference type="GO" id="GO:0007010">
    <property type="term" value="P:cytoskeleton organization"/>
    <property type="evidence" value="ECO:0007669"/>
    <property type="project" value="TreeGrafter"/>
</dbReference>
<dbReference type="PROSITE" id="PS00478">
    <property type="entry name" value="LIM_DOMAIN_1"/>
    <property type="match status" value="1"/>
</dbReference>
<dbReference type="GO" id="GO:0005667">
    <property type="term" value="C:transcription regulator complex"/>
    <property type="evidence" value="ECO:0007669"/>
    <property type="project" value="TreeGrafter"/>
</dbReference>
<dbReference type="SMART" id="SM00132">
    <property type="entry name" value="LIM"/>
    <property type="match status" value="2"/>
</dbReference>
<dbReference type="GO" id="GO:0000932">
    <property type="term" value="C:P-body"/>
    <property type="evidence" value="ECO:0007669"/>
    <property type="project" value="TreeGrafter"/>
</dbReference>
<dbReference type="SUPFAM" id="SSF57716">
    <property type="entry name" value="Glucocorticoid receptor-like (DNA-binding domain)"/>
    <property type="match status" value="2"/>
</dbReference>
<feature type="domain" description="LIM zinc-binding" evidence="5">
    <location>
        <begin position="177"/>
        <end position="237"/>
    </location>
</feature>
<evidence type="ECO:0000313" key="7">
    <source>
        <dbReference type="WBParaSite" id="jg2517"/>
    </source>
</evidence>
<dbReference type="WBParaSite" id="jg2517">
    <property type="protein sequence ID" value="jg2517"/>
    <property type="gene ID" value="jg2517"/>
</dbReference>
<dbReference type="AlphaFoldDB" id="A0A915E2I3"/>
<name>A0A915E2I3_9BILA</name>
<dbReference type="Proteomes" id="UP000887574">
    <property type="component" value="Unplaced"/>
</dbReference>
<feature type="domain" description="LIM zinc-binding" evidence="5">
    <location>
        <begin position="238"/>
        <end position="311"/>
    </location>
</feature>
<evidence type="ECO:0000256" key="3">
    <source>
        <dbReference type="ARBA" id="ARBA00023038"/>
    </source>
</evidence>
<reference evidence="7" key="1">
    <citation type="submission" date="2022-11" db="UniProtKB">
        <authorList>
            <consortium name="WormBaseParasite"/>
        </authorList>
    </citation>
    <scope>IDENTIFICATION</scope>
</reference>
<dbReference type="GO" id="GO:0003714">
    <property type="term" value="F:transcription corepressor activity"/>
    <property type="evidence" value="ECO:0007669"/>
    <property type="project" value="TreeGrafter"/>
</dbReference>
<dbReference type="Gene3D" id="2.10.110.10">
    <property type="entry name" value="Cysteine Rich Protein"/>
    <property type="match status" value="2"/>
</dbReference>
<dbReference type="GO" id="GO:0005912">
    <property type="term" value="C:adherens junction"/>
    <property type="evidence" value="ECO:0007669"/>
    <property type="project" value="TreeGrafter"/>
</dbReference>
<dbReference type="PANTHER" id="PTHR24219:SF4">
    <property type="entry name" value="LIM DOMAIN-CONTAINING PROTEIN JUB"/>
    <property type="match status" value="1"/>
</dbReference>
<dbReference type="Pfam" id="PF00412">
    <property type="entry name" value="LIM"/>
    <property type="match status" value="2"/>
</dbReference>
<dbReference type="PANTHER" id="PTHR24219">
    <property type="entry name" value="LIM DOMAIN-CONTAINING PROTEIN JUB"/>
    <property type="match status" value="1"/>
</dbReference>
<evidence type="ECO:0000256" key="2">
    <source>
        <dbReference type="ARBA" id="ARBA00022833"/>
    </source>
</evidence>
<accession>A0A915E2I3</accession>
<dbReference type="InterPro" id="IPR001781">
    <property type="entry name" value="Znf_LIM"/>
</dbReference>